<evidence type="ECO:0000256" key="8">
    <source>
        <dbReference type="ARBA" id="ARBA00022842"/>
    </source>
</evidence>
<dbReference type="Proteomes" id="UP000059074">
    <property type="component" value="Unassembled WGS sequence"/>
</dbReference>
<dbReference type="EMBL" id="LMTR01000071">
    <property type="protein sequence ID" value="KWT66882.1"/>
    <property type="molecule type" value="Genomic_DNA"/>
</dbReference>
<accession>A0A120CUW5</accession>
<dbReference type="InterPro" id="IPR006439">
    <property type="entry name" value="HAD-SF_hydro_IA"/>
</dbReference>
<evidence type="ECO:0000256" key="2">
    <source>
        <dbReference type="ARBA" id="ARBA00001946"/>
    </source>
</evidence>
<reference evidence="11 12" key="1">
    <citation type="submission" date="2015-10" db="EMBL/GenBank/DDBJ databases">
        <title>Transcriptomic analysis of a linuron degrading triple-species bacterial consortium.</title>
        <authorList>
            <person name="Albers P."/>
        </authorList>
    </citation>
    <scope>NUCLEOTIDE SEQUENCE [LARGE SCALE GENOMIC DNA]</scope>
    <source>
        <strain evidence="11 12">WDL6</strain>
    </source>
</reference>
<dbReference type="SFLD" id="SFLDG01135">
    <property type="entry name" value="C1.5.6:_HAD__Beta-PGM__Phospha"/>
    <property type="match status" value="1"/>
</dbReference>
<keyword evidence="12" id="KW-1185">Reference proteome</keyword>
<name>A0A120CUW5_HYPSL</name>
<dbReference type="GO" id="GO:0046295">
    <property type="term" value="P:glycolate biosynthetic process"/>
    <property type="evidence" value="ECO:0007669"/>
    <property type="project" value="UniProtKB-UniRule"/>
</dbReference>
<dbReference type="NCBIfam" id="TIGR01549">
    <property type="entry name" value="HAD-SF-IA-v1"/>
    <property type="match status" value="1"/>
</dbReference>
<keyword evidence="6 10" id="KW-0479">Metal-binding</keyword>
<comment type="function">
    <text evidence="10">Specifically catalyzes the dephosphorylation of 2-phosphoglycolate. Is involved in the dissimilation of the intracellular 2-phosphoglycolate formed during the DNA repair of 3'-phosphoglycolate ends, a major class of DNA lesions induced by oxidative stress.</text>
</comment>
<dbReference type="PANTHER" id="PTHR43434">
    <property type="entry name" value="PHOSPHOGLYCOLATE PHOSPHATASE"/>
    <property type="match status" value="1"/>
</dbReference>
<dbReference type="Gene3D" id="3.40.50.1000">
    <property type="entry name" value="HAD superfamily/HAD-like"/>
    <property type="match status" value="1"/>
</dbReference>
<dbReference type="PATRIC" id="fig|121290.4.peg.2487"/>
<dbReference type="GO" id="GO:0005975">
    <property type="term" value="P:carbohydrate metabolic process"/>
    <property type="evidence" value="ECO:0007669"/>
    <property type="project" value="InterPro"/>
</dbReference>
<evidence type="ECO:0000256" key="6">
    <source>
        <dbReference type="ARBA" id="ARBA00022723"/>
    </source>
</evidence>
<dbReference type="STRING" id="121290.APY04_2289"/>
<organism evidence="11 12">
    <name type="scientific">Hyphomicrobium sulfonivorans</name>
    <dbReference type="NCBI Taxonomy" id="121290"/>
    <lineage>
        <taxon>Bacteria</taxon>
        <taxon>Pseudomonadati</taxon>
        <taxon>Pseudomonadota</taxon>
        <taxon>Alphaproteobacteria</taxon>
        <taxon>Hyphomicrobiales</taxon>
        <taxon>Hyphomicrobiaceae</taxon>
        <taxon>Hyphomicrobium</taxon>
    </lineage>
</organism>
<keyword evidence="9 10" id="KW-0119">Carbohydrate metabolism</keyword>
<keyword evidence="8 10" id="KW-0460">Magnesium</keyword>
<evidence type="ECO:0000256" key="5">
    <source>
        <dbReference type="ARBA" id="ARBA00013078"/>
    </source>
</evidence>
<comment type="pathway">
    <text evidence="3 10">Organic acid metabolism; glycolate biosynthesis; glycolate from 2-phosphoglycolate: step 1/1.</text>
</comment>
<dbReference type="InterPro" id="IPR023214">
    <property type="entry name" value="HAD_sf"/>
</dbReference>
<evidence type="ECO:0000313" key="12">
    <source>
        <dbReference type="Proteomes" id="UP000059074"/>
    </source>
</evidence>
<evidence type="ECO:0000256" key="10">
    <source>
        <dbReference type="HAMAP-Rule" id="MF_00495"/>
    </source>
</evidence>
<dbReference type="FunFam" id="3.40.50.1000:FF:000022">
    <property type="entry name" value="Phosphoglycolate phosphatase"/>
    <property type="match status" value="1"/>
</dbReference>
<dbReference type="InterPro" id="IPR023198">
    <property type="entry name" value="PGP-like_dom2"/>
</dbReference>
<feature type="binding site" evidence="10">
    <location>
        <position position="9"/>
    </location>
    <ligand>
        <name>Mg(2+)</name>
        <dbReference type="ChEBI" id="CHEBI:18420"/>
    </ligand>
</feature>
<evidence type="ECO:0000256" key="3">
    <source>
        <dbReference type="ARBA" id="ARBA00004818"/>
    </source>
</evidence>
<dbReference type="PRINTS" id="PR00413">
    <property type="entry name" value="HADHALOGNASE"/>
</dbReference>
<dbReference type="GO" id="GO:0008967">
    <property type="term" value="F:phosphoglycolate phosphatase activity"/>
    <property type="evidence" value="ECO:0007669"/>
    <property type="project" value="UniProtKB-UniRule"/>
</dbReference>
<comment type="catalytic activity">
    <reaction evidence="1 10">
        <text>2-phosphoglycolate + H2O = glycolate + phosphate</text>
        <dbReference type="Rhea" id="RHEA:14369"/>
        <dbReference type="ChEBI" id="CHEBI:15377"/>
        <dbReference type="ChEBI" id="CHEBI:29805"/>
        <dbReference type="ChEBI" id="CHEBI:43474"/>
        <dbReference type="ChEBI" id="CHEBI:58033"/>
        <dbReference type="EC" id="3.1.3.18"/>
    </reaction>
</comment>
<dbReference type="Pfam" id="PF13419">
    <property type="entry name" value="HAD_2"/>
    <property type="match status" value="1"/>
</dbReference>
<comment type="cofactor">
    <cofactor evidence="2 10">
        <name>Mg(2+)</name>
        <dbReference type="ChEBI" id="CHEBI:18420"/>
    </cofactor>
</comment>
<dbReference type="AlphaFoldDB" id="A0A120CUW5"/>
<dbReference type="GO" id="GO:0046872">
    <property type="term" value="F:metal ion binding"/>
    <property type="evidence" value="ECO:0007669"/>
    <property type="project" value="UniProtKB-KW"/>
</dbReference>
<dbReference type="UniPathway" id="UPA00865">
    <property type="reaction ID" value="UER00834"/>
</dbReference>
<dbReference type="RefSeq" id="WP_068462541.1">
    <property type="nucleotide sequence ID" value="NZ_LMTR01000071.1"/>
</dbReference>
<feature type="active site" description="Nucleophile" evidence="10">
    <location>
        <position position="9"/>
    </location>
</feature>
<feature type="binding site" evidence="10">
    <location>
        <position position="171"/>
    </location>
    <ligand>
        <name>Mg(2+)</name>
        <dbReference type="ChEBI" id="CHEBI:18420"/>
    </ligand>
</feature>
<dbReference type="InterPro" id="IPR041492">
    <property type="entry name" value="HAD_2"/>
</dbReference>
<dbReference type="EC" id="3.1.3.18" evidence="5 10"/>
<evidence type="ECO:0000256" key="9">
    <source>
        <dbReference type="ARBA" id="ARBA00023277"/>
    </source>
</evidence>
<sequence length="245" mass="25847">MTDLTLVFDLDGTLVDSAPDLIASTNHVLDHLGLARVDAATLRPFVGHGAKHMIEKAIGPACEKLSEAERAALLKRYLDFYSANIATGSRPFAGVVPALQNLRAEGVRLAVCTNKMEGMAQRLLDALDMTHYFTAIAGRDTFPVSKPDPGALLGTIALAGGDRSHAIMVGDTNVDIAAAKAASVPVIGVTFGYTETPVQAFGPDAVIEHFAELEQAIGMLVSRRQQASVTADADESSRLARAVAH</sequence>
<keyword evidence="7 10" id="KW-0378">Hydrolase</keyword>
<dbReference type="HAMAP" id="MF_00495">
    <property type="entry name" value="GPH_hydrolase_bact"/>
    <property type="match status" value="1"/>
</dbReference>
<gene>
    <name evidence="11" type="ORF">APY04_2289</name>
</gene>
<dbReference type="SUPFAM" id="SSF56784">
    <property type="entry name" value="HAD-like"/>
    <property type="match status" value="1"/>
</dbReference>
<comment type="caution">
    <text evidence="11">The sequence shown here is derived from an EMBL/GenBank/DDBJ whole genome shotgun (WGS) entry which is preliminary data.</text>
</comment>
<evidence type="ECO:0000256" key="1">
    <source>
        <dbReference type="ARBA" id="ARBA00000830"/>
    </source>
</evidence>
<dbReference type="GO" id="GO:0006281">
    <property type="term" value="P:DNA repair"/>
    <property type="evidence" value="ECO:0007669"/>
    <property type="project" value="TreeGrafter"/>
</dbReference>
<dbReference type="SFLD" id="SFLDG01129">
    <property type="entry name" value="C1.5:_HAD__Beta-PGM__Phosphata"/>
    <property type="match status" value="1"/>
</dbReference>
<evidence type="ECO:0000256" key="7">
    <source>
        <dbReference type="ARBA" id="ARBA00022801"/>
    </source>
</evidence>
<dbReference type="Gene3D" id="1.10.150.240">
    <property type="entry name" value="Putative phosphatase, domain 2"/>
    <property type="match status" value="1"/>
</dbReference>
<protein>
    <recommendedName>
        <fullName evidence="5 10">Phosphoglycolate phosphatase</fullName>
        <shortName evidence="10">PGP</shortName>
        <shortName evidence="10">PGPase</shortName>
        <ecNumber evidence="5 10">3.1.3.18</ecNumber>
    </recommendedName>
</protein>
<dbReference type="GO" id="GO:0005829">
    <property type="term" value="C:cytosol"/>
    <property type="evidence" value="ECO:0007669"/>
    <property type="project" value="TreeGrafter"/>
</dbReference>
<dbReference type="InterPro" id="IPR050155">
    <property type="entry name" value="HAD-like_hydrolase_sf"/>
</dbReference>
<dbReference type="PANTHER" id="PTHR43434:SF1">
    <property type="entry name" value="PHOSPHOGLYCOLATE PHOSPHATASE"/>
    <property type="match status" value="1"/>
</dbReference>
<dbReference type="SFLD" id="SFLDS00003">
    <property type="entry name" value="Haloacid_Dehalogenase"/>
    <property type="match status" value="1"/>
</dbReference>
<dbReference type="InterPro" id="IPR037512">
    <property type="entry name" value="PGPase_prok"/>
</dbReference>
<comment type="similarity">
    <text evidence="4 10">Belongs to the HAD-like hydrolase superfamily. CbbY/CbbZ/Gph/YieH family.</text>
</comment>
<feature type="binding site" evidence="10">
    <location>
        <position position="11"/>
    </location>
    <ligand>
        <name>Mg(2+)</name>
        <dbReference type="ChEBI" id="CHEBI:18420"/>
    </ligand>
</feature>
<evidence type="ECO:0000256" key="4">
    <source>
        <dbReference type="ARBA" id="ARBA00006171"/>
    </source>
</evidence>
<proteinExistence type="inferred from homology"/>
<evidence type="ECO:0000313" key="11">
    <source>
        <dbReference type="EMBL" id="KWT66882.1"/>
    </source>
</evidence>
<dbReference type="OrthoDB" id="9793014at2"/>
<dbReference type="InterPro" id="IPR036412">
    <property type="entry name" value="HAD-like_sf"/>
</dbReference>
<dbReference type="NCBIfam" id="TIGR01449">
    <property type="entry name" value="PGP_bact"/>
    <property type="match status" value="1"/>
</dbReference>